<dbReference type="GeneID" id="39851174"/>
<gene>
    <name evidence="2" type="ORF">DV706_07915</name>
</gene>
<evidence type="ECO:0000256" key="1">
    <source>
        <dbReference type="SAM" id="MobiDB-lite"/>
    </source>
</evidence>
<evidence type="ECO:0000313" key="3">
    <source>
        <dbReference type="Proteomes" id="UP000296822"/>
    </source>
</evidence>
<dbReference type="RefSeq" id="WP_006065166.1">
    <property type="nucleotide sequence ID" value="NZ_CP031305.1"/>
</dbReference>
<reference evidence="2 3" key="1">
    <citation type="journal article" date="2019" name="Nat. Commun.">
        <title>A new type of DNA phosphorothioation-based antiviral system in archaea.</title>
        <authorList>
            <person name="Xiong L."/>
            <person name="Liu S."/>
            <person name="Chen S."/>
            <person name="Xiao Y."/>
            <person name="Zhu B."/>
            <person name="Gao Y."/>
            <person name="Zhang Y."/>
            <person name="Chen B."/>
            <person name="Luo J."/>
            <person name="Deng Z."/>
            <person name="Chen X."/>
            <person name="Wang L."/>
            <person name="Chen S."/>
        </authorList>
    </citation>
    <scope>NUCLEOTIDE SEQUENCE [LARGE SCALE GENOMIC DNA]</scope>
    <source>
        <strain evidence="2 3">JCM 10635</strain>
    </source>
</reference>
<sequence>MVEVDWETDRREGVTFVTAIITNTQTTPQQVRLESQLDGPTWPPRRDGMVVPEWRGDVWEGAVEPGRRRGVGFASPATPTEPPLEVLESSRIATERTTTSEAVLAELDRWAPTADVLTQNP</sequence>
<dbReference type="KEGG" id="nbg:DV706_07915"/>
<dbReference type="InterPro" id="IPR057179">
    <property type="entry name" value="DUF7857"/>
</dbReference>
<evidence type="ECO:0000313" key="2">
    <source>
        <dbReference type="EMBL" id="QCC54419.1"/>
    </source>
</evidence>
<accession>A0A4D6HKE4</accession>
<dbReference type="AlphaFoldDB" id="A0A4D6HKE4"/>
<dbReference type="Pfam" id="PF25256">
    <property type="entry name" value="DUF7857"/>
    <property type="match status" value="1"/>
</dbReference>
<feature type="region of interest" description="Disordered" evidence="1">
    <location>
        <begin position="30"/>
        <end position="49"/>
    </location>
</feature>
<dbReference type="Proteomes" id="UP000296822">
    <property type="component" value="Chromosome"/>
</dbReference>
<proteinExistence type="predicted"/>
<protein>
    <submittedName>
        <fullName evidence="2">Uncharacterized protein</fullName>
    </submittedName>
</protein>
<dbReference type="EMBL" id="CP031305">
    <property type="protein sequence ID" value="QCC54419.1"/>
    <property type="molecule type" value="Genomic_DNA"/>
</dbReference>
<organism evidence="2 3">
    <name type="scientific">Natronorubrum bangense</name>
    <dbReference type="NCBI Taxonomy" id="61858"/>
    <lineage>
        <taxon>Archaea</taxon>
        <taxon>Methanobacteriati</taxon>
        <taxon>Methanobacteriota</taxon>
        <taxon>Stenosarchaea group</taxon>
        <taxon>Halobacteria</taxon>
        <taxon>Halobacteriales</taxon>
        <taxon>Natrialbaceae</taxon>
        <taxon>Natronorubrum</taxon>
    </lineage>
</organism>
<name>A0A4D6HKE4_9EURY</name>